<evidence type="ECO:0000313" key="2">
    <source>
        <dbReference type="Proteomes" id="UP000093053"/>
    </source>
</evidence>
<reference evidence="1 2" key="1">
    <citation type="submission" date="2016-07" db="EMBL/GenBank/DDBJ databases">
        <title>Complete genome sequence of the Lentzea guizhouensis DHS C013.</title>
        <authorList>
            <person name="Cao C."/>
        </authorList>
    </citation>
    <scope>NUCLEOTIDE SEQUENCE [LARGE SCALE GENOMIC DNA]</scope>
    <source>
        <strain evidence="1 2">DHS C013</strain>
    </source>
</reference>
<organism evidence="1 2">
    <name type="scientific">Lentzea guizhouensis</name>
    <dbReference type="NCBI Taxonomy" id="1586287"/>
    <lineage>
        <taxon>Bacteria</taxon>
        <taxon>Bacillati</taxon>
        <taxon>Actinomycetota</taxon>
        <taxon>Actinomycetes</taxon>
        <taxon>Pseudonocardiales</taxon>
        <taxon>Pseudonocardiaceae</taxon>
        <taxon>Lentzea</taxon>
    </lineage>
</organism>
<dbReference type="STRING" id="1586287.BBK82_03505"/>
<gene>
    <name evidence="1" type="ORF">BBK82_03505</name>
</gene>
<dbReference type="Proteomes" id="UP000093053">
    <property type="component" value="Chromosome"/>
</dbReference>
<dbReference type="AlphaFoldDB" id="A0A1B2HC45"/>
<name>A0A1B2HC45_9PSEU</name>
<proteinExistence type="predicted"/>
<dbReference type="RefSeq" id="WP_065913698.1">
    <property type="nucleotide sequence ID" value="NZ_CP016793.1"/>
</dbReference>
<dbReference type="EMBL" id="CP016793">
    <property type="protein sequence ID" value="ANZ35282.1"/>
    <property type="molecule type" value="Genomic_DNA"/>
</dbReference>
<evidence type="ECO:0000313" key="1">
    <source>
        <dbReference type="EMBL" id="ANZ35282.1"/>
    </source>
</evidence>
<keyword evidence="2" id="KW-1185">Reference proteome</keyword>
<sequence length="73" mass="8360">MLRHRLSTDERVNAALDVIESDLKTALATTAAQLNDLLLTKPDDTEHVHMQLQRVHAAMEQIDSNHRRYLTRA</sequence>
<protein>
    <submittedName>
        <fullName evidence="1">Uncharacterized protein</fullName>
    </submittedName>
</protein>
<dbReference type="KEGG" id="led:BBK82_03505"/>
<accession>A0A1B2HC45</accession>